<name>A0A964BLL5_9CYAN</name>
<dbReference type="RefSeq" id="WP_229638637.1">
    <property type="nucleotide sequence ID" value="NZ_JADWDC010000002.1"/>
</dbReference>
<sequence>MEFKQKVIVALLFSAMAGLTLISTVVHLLTELWWFEAIGFDSVFKQRVIWQTGIWIATFAIFVGFIGFNYWLALRLTGDRAFRFLESSEFEPYTDKIAGYITFVLIFLISLAISNISSASWSVILKFFNVTNFELVDPIYQQDLGFYLFRLPLLDNFENWVLTLLIAGLVITVLVYIFKGLLLFDWKWKSLLIEPKWQKLITKPIKTHLSFLLAAIAIDIAVDFWLERYELLYSSGGVVWGADYTDTHARLFAFWVMIAASVLLGLWLIIATWSNKLILPIYGIVVYAAVLILVNGTIPQLQQRFIVEPNELAKEIPYIKHNIEFTRQAYNLDKIETKNYQLSDNFNPNIIRDNQATIDNIRLWDSRPLLSTYRQLQEIRFYYKFNDVDVDRYTLNGDYRQVMLSSREFDYDEVPSSAKTWVNQRLKYTHGYGLVMNPVNEVTVDGLPVLFIKNIPPVSQGDLTIKEPAIYYGELTQDYIYTGMNTSEFDYPRGDENAFTKYDGLGGVAIDSWWRRLVYAYDRGSLKILISNYFTPNSRIHYYREISQRVSHVAPFLKLDNDPYMVVIKGRLKWIIDAYTTSTRYPYSEAVAHEHNTELITNKNTNYVRNPVKVVVDAKDGTMQFYVVDEDEPVLATYRKIFPDLFQGKDTIPTEVEAHFRYPQDLFEIQAQMYLSYHMEDPQVFYNREDDWRFATELYDGQQQQVEPDYLIMKLPGETQEEFALVLPFTPVNRDNMISWMAARSDGDNYGKLRLYEFPKQELVYGPFQIEARIDQNPEIAEQITLWSQRGSRVIRGDILVIPIDGSILYVQPLYLRAEKGELPELTRIITAYNKQIVMTPSLEQSLAVVFNQSDPSLSIPAIADSPNGRSALEIYQKAQQAFQRGNWVEYGQYQQQLQNILQNLP</sequence>
<feature type="transmembrane region" description="Helical" evidence="5">
    <location>
        <begin position="97"/>
        <end position="124"/>
    </location>
</feature>
<gene>
    <name evidence="6" type="ORF">I4641_01400</name>
</gene>
<dbReference type="InterPro" id="IPR005372">
    <property type="entry name" value="UPF0182"/>
</dbReference>
<comment type="subcellular location">
    <subcellularLocation>
        <location evidence="5">Cell membrane</location>
        <topology evidence="5">Multi-pass membrane protein</topology>
    </subcellularLocation>
</comment>
<dbReference type="HAMAP" id="MF_01600">
    <property type="entry name" value="UPF0182"/>
    <property type="match status" value="1"/>
</dbReference>
<feature type="transmembrane region" description="Helical" evidence="5">
    <location>
        <begin position="277"/>
        <end position="298"/>
    </location>
</feature>
<keyword evidence="1 5" id="KW-1003">Cell membrane</keyword>
<feature type="transmembrane region" description="Helical" evidence="5">
    <location>
        <begin position="7"/>
        <end position="29"/>
    </location>
</feature>
<evidence type="ECO:0000256" key="4">
    <source>
        <dbReference type="ARBA" id="ARBA00023136"/>
    </source>
</evidence>
<dbReference type="GO" id="GO:0005576">
    <property type="term" value="C:extracellular region"/>
    <property type="evidence" value="ECO:0007669"/>
    <property type="project" value="TreeGrafter"/>
</dbReference>
<keyword evidence="7" id="KW-1185">Reference proteome</keyword>
<dbReference type="PANTHER" id="PTHR39344:SF1">
    <property type="entry name" value="UPF0182 PROTEIN SLL1060"/>
    <property type="match status" value="1"/>
</dbReference>
<evidence type="ECO:0000256" key="3">
    <source>
        <dbReference type="ARBA" id="ARBA00022989"/>
    </source>
</evidence>
<accession>A0A964BLL5</accession>
<evidence type="ECO:0000313" key="7">
    <source>
        <dbReference type="Proteomes" id="UP000729733"/>
    </source>
</evidence>
<feature type="transmembrane region" description="Helical" evidence="5">
    <location>
        <begin position="160"/>
        <end position="184"/>
    </location>
</feature>
<proteinExistence type="inferred from homology"/>
<keyword evidence="2 5" id="KW-0812">Transmembrane</keyword>
<dbReference type="Proteomes" id="UP000729733">
    <property type="component" value="Unassembled WGS sequence"/>
</dbReference>
<evidence type="ECO:0000256" key="1">
    <source>
        <dbReference type="ARBA" id="ARBA00022475"/>
    </source>
</evidence>
<keyword evidence="3 5" id="KW-1133">Transmembrane helix</keyword>
<reference evidence="6" key="1">
    <citation type="journal article" date="2021" name="Antonie Van Leeuwenhoek">
        <title>Draft genome and description of Waterburya agarophytonicola gen. nov. sp. nov. (Pleurocapsales, Cyanobacteria): a seaweed symbiont.</title>
        <authorList>
            <person name="Bonthond G."/>
            <person name="Shalygin S."/>
            <person name="Bayer T."/>
            <person name="Weinberger F."/>
        </authorList>
    </citation>
    <scope>NUCLEOTIDE SEQUENCE</scope>
    <source>
        <strain evidence="6">KI4</strain>
    </source>
</reference>
<feature type="transmembrane region" description="Helical" evidence="5">
    <location>
        <begin position="252"/>
        <end position="270"/>
    </location>
</feature>
<dbReference type="PANTHER" id="PTHR39344">
    <property type="entry name" value="UPF0182 PROTEIN SLL1060"/>
    <property type="match status" value="1"/>
</dbReference>
<comment type="similarity">
    <text evidence="5">Belongs to the UPF0182 family.</text>
</comment>
<dbReference type="AlphaFoldDB" id="A0A964BLL5"/>
<feature type="transmembrane region" description="Helical" evidence="5">
    <location>
        <begin position="205"/>
        <end position="226"/>
    </location>
</feature>
<evidence type="ECO:0000256" key="5">
    <source>
        <dbReference type="HAMAP-Rule" id="MF_01600"/>
    </source>
</evidence>
<dbReference type="Pfam" id="PF03699">
    <property type="entry name" value="UPF0182"/>
    <property type="match status" value="1"/>
</dbReference>
<comment type="caution">
    <text evidence="6">The sequence shown here is derived from an EMBL/GenBank/DDBJ whole genome shotgun (WGS) entry which is preliminary data.</text>
</comment>
<feature type="transmembrane region" description="Helical" evidence="5">
    <location>
        <begin position="49"/>
        <end position="76"/>
    </location>
</feature>
<organism evidence="6 7">
    <name type="scientific">Waterburya agarophytonicola KI4</name>
    <dbReference type="NCBI Taxonomy" id="2874699"/>
    <lineage>
        <taxon>Bacteria</taxon>
        <taxon>Bacillati</taxon>
        <taxon>Cyanobacteriota</taxon>
        <taxon>Cyanophyceae</taxon>
        <taxon>Pleurocapsales</taxon>
        <taxon>Hyellaceae</taxon>
        <taxon>Waterburya</taxon>
        <taxon>Waterburya agarophytonicola</taxon>
    </lineage>
</organism>
<evidence type="ECO:0000256" key="2">
    <source>
        <dbReference type="ARBA" id="ARBA00022692"/>
    </source>
</evidence>
<evidence type="ECO:0000313" key="6">
    <source>
        <dbReference type="EMBL" id="MCC0175635.1"/>
    </source>
</evidence>
<dbReference type="GO" id="GO:0005886">
    <property type="term" value="C:plasma membrane"/>
    <property type="evidence" value="ECO:0007669"/>
    <property type="project" value="UniProtKB-SubCell"/>
</dbReference>
<dbReference type="EMBL" id="JADWDC010000002">
    <property type="protein sequence ID" value="MCC0175635.1"/>
    <property type="molecule type" value="Genomic_DNA"/>
</dbReference>
<protein>
    <recommendedName>
        <fullName evidence="5">UPF0182 protein I4641_01400</fullName>
    </recommendedName>
</protein>
<keyword evidence="4 5" id="KW-0472">Membrane</keyword>